<dbReference type="Proteomes" id="UP000085678">
    <property type="component" value="Unplaced"/>
</dbReference>
<dbReference type="InParanoid" id="A0A1S3ICX2"/>
<evidence type="ECO:0000313" key="3">
    <source>
        <dbReference type="RefSeq" id="XP_013396082.2"/>
    </source>
</evidence>
<reference evidence="3" key="1">
    <citation type="journal article" date="2015" name="Nat. Commun.">
        <title>The Lingula genome provides insights into brachiopod evolution and the origin of phosphate biomineralization.</title>
        <authorList>
            <person name="Luo Y.J."/>
            <person name="Takeuchi T."/>
            <person name="Koyanagi R."/>
            <person name="Yamada L."/>
            <person name="Kanda M."/>
            <person name="Khalturina M."/>
            <person name="Fujie M."/>
            <person name="Yamasaki S.I."/>
            <person name="Endo K."/>
            <person name="Satoh N."/>
        </authorList>
    </citation>
    <scope>NUCLEOTIDE SEQUENCE</scope>
</reference>
<reference evidence="3" key="2">
    <citation type="submission" date="2025-08" db="UniProtKB">
        <authorList>
            <consortium name="RefSeq"/>
        </authorList>
    </citation>
    <scope>IDENTIFICATION</scope>
</reference>
<name>A0A1S3ICX2_LINAN</name>
<sequence>MSRLSASPVLSSQSVKRASSTNGSKLLTGQQTLYDLIDSQPIKMQRLEGERPKTKKRKTKEANEKNDNFPQRKVVTVNVTIQTLKKRLNSYHNIVSQPDATFETPYVIGPLKSHGVWMCRHGNSIAIFNHYRAQEVILFQRLLETFNFEMESLEQPIEITENMFPSRALWDVLLSMQQTLKPPDPHVHLTDKLLTANGFDIRMYEDDDGSKKVHIYKMATCLPFYGVQDLTEILHMVSRLSDNGYHSPNHHGGHSLDQCRPQKVRHFLQGEAVRMARKAPCNTNKDEIEDILNQFEESQNASHNNASKGLNLREVCLHNKRIWCILHNLPQLSSQDDSSILSQD</sequence>
<feature type="region of interest" description="Disordered" evidence="1">
    <location>
        <begin position="1"/>
        <end position="24"/>
    </location>
</feature>
<keyword evidence="2" id="KW-1185">Reference proteome</keyword>
<proteinExistence type="predicted"/>
<evidence type="ECO:0000256" key="1">
    <source>
        <dbReference type="SAM" id="MobiDB-lite"/>
    </source>
</evidence>
<organism evidence="2 3">
    <name type="scientific">Lingula anatina</name>
    <name type="common">Brachiopod</name>
    <name type="synonym">Lingula unguis</name>
    <dbReference type="NCBI Taxonomy" id="7574"/>
    <lineage>
        <taxon>Eukaryota</taxon>
        <taxon>Metazoa</taxon>
        <taxon>Spiralia</taxon>
        <taxon>Lophotrochozoa</taxon>
        <taxon>Brachiopoda</taxon>
        <taxon>Linguliformea</taxon>
        <taxon>Lingulata</taxon>
        <taxon>Lingulida</taxon>
        <taxon>Linguloidea</taxon>
        <taxon>Lingulidae</taxon>
        <taxon>Lingula</taxon>
    </lineage>
</organism>
<dbReference type="GeneID" id="106163120"/>
<dbReference type="OrthoDB" id="10263226at2759"/>
<protein>
    <submittedName>
        <fullName evidence="3">PMS1 protein homolog 1</fullName>
    </submittedName>
</protein>
<dbReference type="KEGG" id="lak:106163120"/>
<evidence type="ECO:0000313" key="2">
    <source>
        <dbReference type="Proteomes" id="UP000085678"/>
    </source>
</evidence>
<gene>
    <name evidence="3" type="primary">LOC106163120</name>
</gene>
<dbReference type="STRING" id="7574.A0A1S3ICX2"/>
<feature type="region of interest" description="Disordered" evidence="1">
    <location>
        <begin position="44"/>
        <end position="67"/>
    </location>
</feature>
<dbReference type="AlphaFoldDB" id="A0A1S3ICX2"/>
<dbReference type="RefSeq" id="XP_013396082.2">
    <property type="nucleotide sequence ID" value="XM_013540628.2"/>
</dbReference>
<accession>A0A1S3ICX2</accession>